<feature type="transmembrane region" description="Helical" evidence="5">
    <location>
        <begin position="61"/>
        <end position="81"/>
    </location>
</feature>
<dbReference type="RefSeq" id="WP_238750267.1">
    <property type="nucleotide sequence ID" value="NZ_CAKLPZ010000001.1"/>
</dbReference>
<keyword evidence="3 5" id="KW-1133">Transmembrane helix</keyword>
<accession>A0ABN8F0S1</accession>
<proteinExistence type="predicted"/>
<dbReference type="Pfam" id="PF04116">
    <property type="entry name" value="FA_hydroxylase"/>
    <property type="match status" value="1"/>
</dbReference>
<comment type="subcellular location">
    <subcellularLocation>
        <location evidence="1">Membrane</location>
    </subcellularLocation>
</comment>
<feature type="transmembrane region" description="Helical" evidence="5">
    <location>
        <begin position="157"/>
        <end position="181"/>
    </location>
</feature>
<feature type="transmembrane region" description="Helical" evidence="5">
    <location>
        <begin position="96"/>
        <end position="116"/>
    </location>
</feature>
<dbReference type="Proteomes" id="UP000837803">
    <property type="component" value="Unassembled WGS sequence"/>
</dbReference>
<evidence type="ECO:0000313" key="8">
    <source>
        <dbReference type="Proteomes" id="UP000837803"/>
    </source>
</evidence>
<evidence type="ECO:0000256" key="4">
    <source>
        <dbReference type="ARBA" id="ARBA00023136"/>
    </source>
</evidence>
<keyword evidence="2 5" id="KW-0812">Transmembrane</keyword>
<feature type="domain" description="Fatty acid hydroxylase" evidence="6">
    <location>
        <begin position="104"/>
        <end position="238"/>
    </location>
</feature>
<feature type="transmembrane region" description="Helical" evidence="5">
    <location>
        <begin position="6"/>
        <end position="30"/>
    </location>
</feature>
<evidence type="ECO:0000256" key="5">
    <source>
        <dbReference type="SAM" id="Phobius"/>
    </source>
</evidence>
<comment type="caution">
    <text evidence="7">The sequence shown here is derived from an EMBL/GenBank/DDBJ whole genome shotgun (WGS) entry which is preliminary data.</text>
</comment>
<protein>
    <recommendedName>
        <fullName evidence="6">Fatty acid hydroxylase domain-containing protein</fullName>
    </recommendedName>
</protein>
<sequence length="257" mass="30738">MWSHWLFWVVALFVIIFVRYVAFSGGYHYLLRDRFRDRFRHRIFHPEVGARAQVHREIWRSAVVSLIFAAFGIAVLVLWQYDYTKLYLSLDGSRDWMWLVAGPVLFLLAQETYYYWIHRWMHRPGVYERVHSWHHESIETTAWTAFSFHPIEAVLQAAFLPISVWLIPMHAFAFLTLLAVMTLSATINHAGIEVFPASWTRLPLLRGLIGATHHDAHHKQARYNFGLYFTFWDHWMGTESPKFREQFHRYTRRQDQA</sequence>
<name>A0ABN8F0S1_9BACT</name>
<dbReference type="EMBL" id="CAKLPZ010000001">
    <property type="protein sequence ID" value="CAH1000213.1"/>
    <property type="molecule type" value="Genomic_DNA"/>
</dbReference>
<evidence type="ECO:0000313" key="7">
    <source>
        <dbReference type="EMBL" id="CAH1000213.1"/>
    </source>
</evidence>
<keyword evidence="8" id="KW-1185">Reference proteome</keyword>
<gene>
    <name evidence="7" type="ORF">LEM8419_01361</name>
</gene>
<reference evidence="7" key="1">
    <citation type="submission" date="2021-12" db="EMBL/GenBank/DDBJ databases">
        <authorList>
            <person name="Rodrigo-Torres L."/>
            <person name="Arahal R. D."/>
            <person name="Lucena T."/>
        </authorList>
    </citation>
    <scope>NUCLEOTIDE SEQUENCE</scope>
    <source>
        <strain evidence="7">CECT 8419</strain>
    </source>
</reference>
<keyword evidence="4 5" id="KW-0472">Membrane</keyword>
<dbReference type="InterPro" id="IPR050307">
    <property type="entry name" value="Sterol_Desaturase_Related"/>
</dbReference>
<evidence type="ECO:0000256" key="3">
    <source>
        <dbReference type="ARBA" id="ARBA00022989"/>
    </source>
</evidence>
<evidence type="ECO:0000256" key="2">
    <source>
        <dbReference type="ARBA" id="ARBA00022692"/>
    </source>
</evidence>
<organism evidence="7 8">
    <name type="scientific">Neolewinella maritima</name>
    <dbReference type="NCBI Taxonomy" id="1383882"/>
    <lineage>
        <taxon>Bacteria</taxon>
        <taxon>Pseudomonadati</taxon>
        <taxon>Bacteroidota</taxon>
        <taxon>Saprospiria</taxon>
        <taxon>Saprospirales</taxon>
        <taxon>Lewinellaceae</taxon>
        <taxon>Neolewinella</taxon>
    </lineage>
</organism>
<dbReference type="InterPro" id="IPR006694">
    <property type="entry name" value="Fatty_acid_hydroxylase"/>
</dbReference>
<evidence type="ECO:0000256" key="1">
    <source>
        <dbReference type="ARBA" id="ARBA00004370"/>
    </source>
</evidence>
<dbReference type="PANTHER" id="PTHR11863">
    <property type="entry name" value="STEROL DESATURASE"/>
    <property type="match status" value="1"/>
</dbReference>
<evidence type="ECO:0000259" key="6">
    <source>
        <dbReference type="Pfam" id="PF04116"/>
    </source>
</evidence>